<gene>
    <name evidence="1" type="ORF">RFI_15263</name>
</gene>
<reference evidence="1 2" key="1">
    <citation type="journal article" date="2013" name="Curr. Biol.">
        <title>The Genome of the Foraminiferan Reticulomyxa filosa.</title>
        <authorList>
            <person name="Glockner G."/>
            <person name="Hulsmann N."/>
            <person name="Schleicher M."/>
            <person name="Noegel A.A."/>
            <person name="Eichinger L."/>
            <person name="Gallinger C."/>
            <person name="Pawlowski J."/>
            <person name="Sierra R."/>
            <person name="Euteneuer U."/>
            <person name="Pillet L."/>
            <person name="Moustafa A."/>
            <person name="Platzer M."/>
            <person name="Groth M."/>
            <person name="Szafranski K."/>
            <person name="Schliwa M."/>
        </authorList>
    </citation>
    <scope>NUCLEOTIDE SEQUENCE [LARGE SCALE GENOMIC DNA]</scope>
</reference>
<protein>
    <submittedName>
        <fullName evidence="1">Uncharacterized protein</fullName>
    </submittedName>
</protein>
<name>X6N877_RETFI</name>
<keyword evidence="2" id="KW-1185">Reference proteome</keyword>
<proteinExistence type="predicted"/>
<sequence length="339" mass="39588">MTSFLSKSDFAEQICLQTRPEKFNRLSSLLEHKCISEISDKESVTTGKQKKIKLLVAGGNMMKYEFANGHAFYQFLDDAQVLGLVAVEAQKDPKNDEQEKSNEEEAIEQKGFIVTHYDDLYESLTYQLVDYCCLDRWVPKDQDLEEKDIDTIHAIPSQAKLWKPTEESKTIGLRYARGKWLRLLFRYSWEFDILMVICGYSIHALGLTEETTSNANSTEEGEEGNCKYNLIYRYDRLEEKNYRIVLSSDIDRLTNWIDSRNLRAQKLAQDKPAPQERRVSSTKSVLQSMQLFVSFVGSSPYTFKKNWKYVHLLFVLSLTTLYKWNKKESLHIKEKSWSR</sequence>
<dbReference type="Proteomes" id="UP000023152">
    <property type="component" value="Unassembled WGS sequence"/>
</dbReference>
<dbReference type="EMBL" id="ASPP01011170">
    <property type="protein sequence ID" value="ETO21939.1"/>
    <property type="molecule type" value="Genomic_DNA"/>
</dbReference>
<evidence type="ECO:0000313" key="2">
    <source>
        <dbReference type="Proteomes" id="UP000023152"/>
    </source>
</evidence>
<comment type="caution">
    <text evidence="1">The sequence shown here is derived from an EMBL/GenBank/DDBJ whole genome shotgun (WGS) entry which is preliminary data.</text>
</comment>
<dbReference type="AlphaFoldDB" id="X6N877"/>
<organism evidence="1 2">
    <name type="scientific">Reticulomyxa filosa</name>
    <dbReference type="NCBI Taxonomy" id="46433"/>
    <lineage>
        <taxon>Eukaryota</taxon>
        <taxon>Sar</taxon>
        <taxon>Rhizaria</taxon>
        <taxon>Retaria</taxon>
        <taxon>Foraminifera</taxon>
        <taxon>Monothalamids</taxon>
        <taxon>Reticulomyxidae</taxon>
        <taxon>Reticulomyxa</taxon>
    </lineage>
</organism>
<evidence type="ECO:0000313" key="1">
    <source>
        <dbReference type="EMBL" id="ETO21939.1"/>
    </source>
</evidence>
<accession>X6N877</accession>